<feature type="compositionally biased region" description="Basic residues" evidence="1">
    <location>
        <begin position="318"/>
        <end position="338"/>
    </location>
</feature>
<gene>
    <name evidence="2" type="primary">LOC125519990</name>
</gene>
<reference evidence="3" key="1">
    <citation type="journal article" date="2013" name="Nature">
        <title>Draft genome of the wheat A-genome progenitor Triticum urartu.</title>
        <authorList>
            <person name="Ling H.Q."/>
            <person name="Zhao S."/>
            <person name="Liu D."/>
            <person name="Wang J."/>
            <person name="Sun H."/>
            <person name="Zhang C."/>
            <person name="Fan H."/>
            <person name="Li D."/>
            <person name="Dong L."/>
            <person name="Tao Y."/>
            <person name="Gao C."/>
            <person name="Wu H."/>
            <person name="Li Y."/>
            <person name="Cui Y."/>
            <person name="Guo X."/>
            <person name="Zheng S."/>
            <person name="Wang B."/>
            <person name="Yu K."/>
            <person name="Liang Q."/>
            <person name="Yang W."/>
            <person name="Lou X."/>
            <person name="Chen J."/>
            <person name="Feng M."/>
            <person name="Jian J."/>
            <person name="Zhang X."/>
            <person name="Luo G."/>
            <person name="Jiang Y."/>
            <person name="Liu J."/>
            <person name="Wang Z."/>
            <person name="Sha Y."/>
            <person name="Zhang B."/>
            <person name="Wu H."/>
            <person name="Tang D."/>
            <person name="Shen Q."/>
            <person name="Xue P."/>
            <person name="Zou S."/>
            <person name="Wang X."/>
            <person name="Liu X."/>
            <person name="Wang F."/>
            <person name="Yang Y."/>
            <person name="An X."/>
            <person name="Dong Z."/>
            <person name="Zhang K."/>
            <person name="Zhang X."/>
            <person name="Luo M.C."/>
            <person name="Dvorak J."/>
            <person name="Tong Y."/>
            <person name="Wang J."/>
            <person name="Yang H."/>
            <person name="Li Z."/>
            <person name="Wang D."/>
            <person name="Zhang A."/>
            <person name="Wang J."/>
        </authorList>
    </citation>
    <scope>NUCLEOTIDE SEQUENCE</scope>
    <source>
        <strain evidence="3">cv. G1812</strain>
    </source>
</reference>
<reference evidence="2" key="3">
    <citation type="submission" date="2022-06" db="UniProtKB">
        <authorList>
            <consortium name="EnsemblPlants"/>
        </authorList>
    </citation>
    <scope>IDENTIFICATION</scope>
</reference>
<feature type="region of interest" description="Disordered" evidence="1">
    <location>
        <begin position="318"/>
        <end position="349"/>
    </location>
</feature>
<keyword evidence="3" id="KW-1185">Reference proteome</keyword>
<accession>A0A8R7R2W0</accession>
<sequence>MDSERAHHHRRHRLRRALPRLGNGAAGLGRRADHPDALRGDHLLHLRPPRGLLPRRRSAHREEELHLHGRRRILLESLASVGLWRFPVRQLGRDCNRVHDHSVHQRGCYKQGQLLPQERPGGGLRRVRLHVHGGVRGRPDLLLPGAQLPRPLVALHPRRRHVFHLRLHRRRPLPGADHIGPDRQGHPDRHRGWRGRRFGPEDLARVPGARRHRLRLLLFHDPHRNPGHGEVSAGGEQDDEEGDPGGGVHHDGLLHAVRLPGLRGVRQRRQGEHPHRLRLLRALLAHRLRQRVHRGAPGGRLPGVLPAHLRRCRDLRRGHLAQRRVHHPRAPRRRRQRQAARLQPQPLQADVEDGVRDGEHAAGHPHALLQRHPRLPGRHRLLAAHRLLPRGDVHPAARDTEVHDEVGGAADAQLPLLPGVARRGGRVHRGRHGVAQELRPVQDQVVRMGVFACCQIIGRRQCLFVCDGKPSSAGCVGGGFIPCYVRPAVLLRNSRKGEMYRSPYILQAADVGPHFMYRNLSSHKNWKCLTGTKTLSS</sequence>
<feature type="compositionally biased region" description="Low complexity" evidence="1">
    <location>
        <begin position="339"/>
        <end position="349"/>
    </location>
</feature>
<name>A0A8R7R2W0_TRIUA</name>
<dbReference type="Gramene" id="TuG1812G0700003883.01.T02">
    <property type="protein sequence ID" value="TuG1812G0700003883.01.T02"/>
    <property type="gene ID" value="TuG1812G0700003883.01"/>
</dbReference>
<evidence type="ECO:0000313" key="3">
    <source>
        <dbReference type="Proteomes" id="UP000015106"/>
    </source>
</evidence>
<evidence type="ECO:0000313" key="2">
    <source>
        <dbReference type="EnsemblPlants" id="TuG1812G0700003883.01.T02"/>
    </source>
</evidence>
<feature type="compositionally biased region" description="Basic residues" evidence="1">
    <location>
        <begin position="1"/>
        <end position="18"/>
    </location>
</feature>
<organism evidence="2 3">
    <name type="scientific">Triticum urartu</name>
    <name type="common">Red wild einkorn</name>
    <name type="synonym">Crithodium urartu</name>
    <dbReference type="NCBI Taxonomy" id="4572"/>
    <lineage>
        <taxon>Eukaryota</taxon>
        <taxon>Viridiplantae</taxon>
        <taxon>Streptophyta</taxon>
        <taxon>Embryophyta</taxon>
        <taxon>Tracheophyta</taxon>
        <taxon>Spermatophyta</taxon>
        <taxon>Magnoliopsida</taxon>
        <taxon>Liliopsida</taxon>
        <taxon>Poales</taxon>
        <taxon>Poaceae</taxon>
        <taxon>BOP clade</taxon>
        <taxon>Pooideae</taxon>
        <taxon>Triticodae</taxon>
        <taxon>Triticeae</taxon>
        <taxon>Triticinae</taxon>
        <taxon>Triticum</taxon>
    </lineage>
</organism>
<feature type="region of interest" description="Disordered" evidence="1">
    <location>
        <begin position="220"/>
        <end position="246"/>
    </location>
</feature>
<evidence type="ECO:0000256" key="1">
    <source>
        <dbReference type="SAM" id="MobiDB-lite"/>
    </source>
</evidence>
<feature type="region of interest" description="Disordered" evidence="1">
    <location>
        <begin position="173"/>
        <end position="196"/>
    </location>
</feature>
<dbReference type="Proteomes" id="UP000015106">
    <property type="component" value="Chromosome 7"/>
</dbReference>
<protein>
    <submittedName>
        <fullName evidence="2">Uncharacterized protein</fullName>
    </submittedName>
</protein>
<reference evidence="2" key="2">
    <citation type="submission" date="2018-03" db="EMBL/GenBank/DDBJ databases">
        <title>The Triticum urartu genome reveals the dynamic nature of wheat genome evolution.</title>
        <authorList>
            <person name="Ling H."/>
            <person name="Ma B."/>
            <person name="Shi X."/>
            <person name="Liu H."/>
            <person name="Dong L."/>
            <person name="Sun H."/>
            <person name="Cao Y."/>
            <person name="Gao Q."/>
            <person name="Zheng S."/>
            <person name="Li Y."/>
            <person name="Yu Y."/>
            <person name="Du H."/>
            <person name="Qi M."/>
            <person name="Li Y."/>
            <person name="Yu H."/>
            <person name="Cui Y."/>
            <person name="Wang N."/>
            <person name="Chen C."/>
            <person name="Wu H."/>
            <person name="Zhao Y."/>
            <person name="Zhang J."/>
            <person name="Li Y."/>
            <person name="Zhou W."/>
            <person name="Zhang B."/>
            <person name="Hu W."/>
            <person name="Eijk M."/>
            <person name="Tang J."/>
            <person name="Witsenboer H."/>
            <person name="Zhao S."/>
            <person name="Li Z."/>
            <person name="Zhang A."/>
            <person name="Wang D."/>
            <person name="Liang C."/>
        </authorList>
    </citation>
    <scope>NUCLEOTIDE SEQUENCE [LARGE SCALE GENOMIC DNA]</scope>
    <source>
        <strain evidence="2">cv. G1812</strain>
    </source>
</reference>
<feature type="region of interest" description="Disordered" evidence="1">
    <location>
        <begin position="1"/>
        <end position="36"/>
    </location>
</feature>
<dbReference type="EnsemblPlants" id="TuG1812G0700003883.01.T02">
    <property type="protein sequence ID" value="TuG1812G0700003883.01.T02"/>
    <property type="gene ID" value="TuG1812G0700003883.01"/>
</dbReference>
<dbReference type="AlphaFoldDB" id="A0A8R7R2W0"/>
<proteinExistence type="predicted"/>